<feature type="compositionally biased region" description="Basic residues" evidence="1">
    <location>
        <begin position="223"/>
        <end position="253"/>
    </location>
</feature>
<dbReference type="OrthoDB" id="3266891at2759"/>
<feature type="compositionally biased region" description="Basic and acidic residues" evidence="1">
    <location>
        <begin position="138"/>
        <end position="179"/>
    </location>
</feature>
<feature type="domain" description="DUF6533" evidence="2">
    <location>
        <begin position="24"/>
        <end position="69"/>
    </location>
</feature>
<keyword evidence="4" id="KW-1185">Reference proteome</keyword>
<dbReference type="AlphaFoldDB" id="A0A9P3G401"/>
<proteinExistence type="predicted"/>
<dbReference type="Pfam" id="PF20151">
    <property type="entry name" value="DUF6533"/>
    <property type="match status" value="1"/>
</dbReference>
<evidence type="ECO:0000259" key="2">
    <source>
        <dbReference type="Pfam" id="PF20151"/>
    </source>
</evidence>
<comment type="caution">
    <text evidence="3">The sequence shown here is derived from an EMBL/GenBank/DDBJ whole genome shotgun (WGS) entry which is preliminary data.</text>
</comment>
<feature type="compositionally biased region" description="Basic residues" evidence="1">
    <location>
        <begin position="296"/>
        <end position="313"/>
    </location>
</feature>
<feature type="compositionally biased region" description="Low complexity" evidence="1">
    <location>
        <begin position="349"/>
        <end position="361"/>
    </location>
</feature>
<feature type="region of interest" description="Disordered" evidence="1">
    <location>
        <begin position="340"/>
        <end position="361"/>
    </location>
</feature>
<name>A0A9P3G401_9APHY</name>
<dbReference type="EMBL" id="BPQB01000007">
    <property type="protein sequence ID" value="GJE87848.1"/>
    <property type="molecule type" value="Genomic_DNA"/>
</dbReference>
<evidence type="ECO:0000256" key="1">
    <source>
        <dbReference type="SAM" id="MobiDB-lite"/>
    </source>
</evidence>
<protein>
    <recommendedName>
        <fullName evidence="2">DUF6533 domain-containing protein</fullName>
    </recommendedName>
</protein>
<feature type="region of interest" description="Disordered" evidence="1">
    <location>
        <begin position="109"/>
        <end position="193"/>
    </location>
</feature>
<dbReference type="Proteomes" id="UP000703269">
    <property type="component" value="Unassembled WGS sequence"/>
</dbReference>
<organism evidence="3 4">
    <name type="scientific">Phanerochaete sordida</name>
    <dbReference type="NCBI Taxonomy" id="48140"/>
    <lineage>
        <taxon>Eukaryota</taxon>
        <taxon>Fungi</taxon>
        <taxon>Dikarya</taxon>
        <taxon>Basidiomycota</taxon>
        <taxon>Agaricomycotina</taxon>
        <taxon>Agaricomycetes</taxon>
        <taxon>Polyporales</taxon>
        <taxon>Phanerochaetaceae</taxon>
        <taxon>Phanerochaete</taxon>
    </lineage>
</organism>
<evidence type="ECO:0000313" key="3">
    <source>
        <dbReference type="EMBL" id="GJE87848.1"/>
    </source>
</evidence>
<dbReference type="InterPro" id="IPR045340">
    <property type="entry name" value="DUF6533"/>
</dbReference>
<evidence type="ECO:0000313" key="4">
    <source>
        <dbReference type="Proteomes" id="UP000703269"/>
    </source>
</evidence>
<reference evidence="3 4" key="1">
    <citation type="submission" date="2021-08" db="EMBL/GenBank/DDBJ databases">
        <title>Draft Genome Sequence of Phanerochaete sordida strain YK-624.</title>
        <authorList>
            <person name="Mori T."/>
            <person name="Dohra H."/>
            <person name="Suzuki T."/>
            <person name="Kawagishi H."/>
            <person name="Hirai H."/>
        </authorList>
    </citation>
    <scope>NUCLEOTIDE SEQUENCE [LARGE SCALE GENOMIC DNA]</scope>
    <source>
        <strain evidence="3 4">YK-624</strain>
    </source>
</reference>
<sequence length="444" mass="49019">MDGAGAVLSSSVVRYFYLKQVTSYATTSSMVLLLHEFLSSFSQEVELVWFSPWSAPKIVYLVNRYSSILMACVYLLTAFFGAHTGARRAARRPERLAVLDLHVPGPTGPADVAARPVQPQPPAAVRRQRRLRRARPRGLGDRHALRRQDPLHHVRADLRAGARAEHGRRARPARAEGGPRQHGQVPDVDARDHPDVGDVHGVPARAHRVQGVAHLPAAGLHARAGRRRRGARAHPRARRAVLRRHHLHARRGQHRDDDRDADGGVPGGVQLQLRAPAHPQLAHPPQPARVGEVPRGPRRRPGRTPQRVAHHVPPHGPPPPLHGRERLARAMRRACPCAHTRPVRPRAPSPLAARPARGPLNPLETTCAPAVPGGFLRRGAVDPVHLSERTRGRAQQQGPAAAGAWPPSFVFTPLLFTLSHMIFRRARCHVTSALWFVRRSLFFA</sequence>
<feature type="compositionally biased region" description="Basic residues" evidence="1">
    <location>
        <begin position="126"/>
        <end position="136"/>
    </location>
</feature>
<accession>A0A9P3G401</accession>
<gene>
    <name evidence="3" type="ORF">PsYK624_039320</name>
</gene>
<feature type="region of interest" description="Disordered" evidence="1">
    <location>
        <begin position="220"/>
        <end position="321"/>
    </location>
</feature>